<evidence type="ECO:0000313" key="3">
    <source>
        <dbReference type="Proteomes" id="UP000434052"/>
    </source>
</evidence>
<name>A0A6P1ZKS7_9BACT</name>
<dbReference type="Proteomes" id="UP000434052">
    <property type="component" value="Unassembled WGS sequence"/>
</dbReference>
<proteinExistence type="predicted"/>
<sequence length="269" mass="30467">MQLAALNEKLDRLRGVMDDLTPALLAVSGGLDSRLLAHLCWEWEHDVEAVFFRGVHVSPSDASWARAWLHDSGQPYHVLSFNPVSNPKVYANCRLRCYYCKTACFSKARYLANERSIPYLLDGSNVSDTEEYRPGRQALLELDVQSPFVLAGMTKDDIRAAARLTKLERPNQPSRPCLLTRLEYGIPPSEECLARLGLAEDALCRMGLRQFRLRVTRSGAALHIAREEAATWYAIRDWAMARLVEEGFEDVGVVFTTRLSGFFDRNKDK</sequence>
<reference evidence="2 3" key="1">
    <citation type="submission" date="2018-06" db="EMBL/GenBank/DDBJ databases">
        <title>Complete genome of Desulfovibrio marinus P48SEP.</title>
        <authorList>
            <person name="Crispim J.S."/>
            <person name="Vidigal P.M.P."/>
            <person name="Silva L.C.F."/>
            <person name="Araujo L.C."/>
            <person name="Laguardia C.N."/>
            <person name="Dias R.S."/>
            <person name="Sousa M.P."/>
            <person name="Paula S.O."/>
            <person name="Silva C."/>
        </authorList>
    </citation>
    <scope>NUCLEOTIDE SEQUENCE [LARGE SCALE GENOMIC DNA]</scope>
    <source>
        <strain evidence="2 3">P48SEP</strain>
    </source>
</reference>
<organism evidence="2 3">
    <name type="scientific">Oceanidesulfovibrio marinus</name>
    <dbReference type="NCBI Taxonomy" id="370038"/>
    <lineage>
        <taxon>Bacteria</taxon>
        <taxon>Pseudomonadati</taxon>
        <taxon>Thermodesulfobacteriota</taxon>
        <taxon>Desulfovibrionia</taxon>
        <taxon>Desulfovibrionales</taxon>
        <taxon>Desulfovibrionaceae</taxon>
        <taxon>Oceanidesulfovibrio</taxon>
    </lineage>
</organism>
<gene>
    <name evidence="2" type="ORF">DQK91_03265</name>
    <name evidence="1" type="ORF">E8L03_15165</name>
</gene>
<dbReference type="PANTHER" id="PTHR43169:SF2">
    <property type="entry name" value="NAD_GMP SYNTHASE DOMAIN-CONTAINING PROTEIN"/>
    <property type="match status" value="1"/>
</dbReference>
<dbReference type="PANTHER" id="PTHR43169">
    <property type="entry name" value="EXSB FAMILY PROTEIN"/>
    <property type="match status" value="1"/>
</dbReference>
<protein>
    <submittedName>
        <fullName evidence="2">PP-loop superfamily ATP-utilizing enzyme</fullName>
    </submittedName>
</protein>
<evidence type="ECO:0000313" key="1">
    <source>
        <dbReference type="EMBL" id="QJT10187.1"/>
    </source>
</evidence>
<dbReference type="Proteomes" id="UP000503251">
    <property type="component" value="Chromosome"/>
</dbReference>
<evidence type="ECO:0000313" key="4">
    <source>
        <dbReference type="Proteomes" id="UP000503251"/>
    </source>
</evidence>
<dbReference type="AlphaFoldDB" id="A0A6P1ZKS7"/>
<dbReference type="SUPFAM" id="SSF52402">
    <property type="entry name" value="Adenine nucleotide alpha hydrolases-like"/>
    <property type="match status" value="1"/>
</dbReference>
<dbReference type="OrthoDB" id="9776919at2"/>
<reference evidence="1 4" key="2">
    <citation type="submission" date="2019-04" db="EMBL/GenBank/DDBJ databases">
        <title>Isolation and culture of sulfate reducing bacteria from the cold seep of the South China Sea.</title>
        <authorList>
            <person name="Sun C."/>
            <person name="Liu R."/>
        </authorList>
    </citation>
    <scope>NUCLEOTIDE SEQUENCE [LARGE SCALE GENOMIC DNA]</scope>
    <source>
        <strain evidence="1 4">CS1</strain>
    </source>
</reference>
<dbReference type="Gene3D" id="3.40.50.620">
    <property type="entry name" value="HUPs"/>
    <property type="match status" value="1"/>
</dbReference>
<dbReference type="InterPro" id="IPR014729">
    <property type="entry name" value="Rossmann-like_a/b/a_fold"/>
</dbReference>
<accession>A0A6P1ZKS7</accession>
<dbReference type="RefSeq" id="WP_144234027.1">
    <property type="nucleotide sequence ID" value="NZ_CP039543.1"/>
</dbReference>
<keyword evidence="4" id="KW-1185">Reference proteome</keyword>
<dbReference type="EMBL" id="CP039543">
    <property type="protein sequence ID" value="QJT10187.1"/>
    <property type="molecule type" value="Genomic_DNA"/>
</dbReference>
<evidence type="ECO:0000313" key="2">
    <source>
        <dbReference type="EMBL" id="TVM35699.1"/>
    </source>
</evidence>
<dbReference type="EMBL" id="QMIF01000002">
    <property type="protein sequence ID" value="TVM35699.1"/>
    <property type="molecule type" value="Genomic_DNA"/>
</dbReference>
<dbReference type="InterPro" id="IPR052188">
    <property type="entry name" value="Ni-pincer_cofactor_biosynth"/>
</dbReference>